<reference evidence="2 3" key="2">
    <citation type="journal article" date="2016" name="Int. J. Syst. Evol. Microbiol.">
        <title>Flavisolibacter tropicus sp. nov., isolated from tropical soil.</title>
        <authorList>
            <person name="Lee J.J."/>
            <person name="Kang M.S."/>
            <person name="Kim G.S."/>
            <person name="Lee C.S."/>
            <person name="Lim S."/>
            <person name="Lee J."/>
            <person name="Roh S.H."/>
            <person name="Kang H."/>
            <person name="Ha J.M."/>
            <person name="Bae S."/>
            <person name="Jung H.Y."/>
            <person name="Kim M.K."/>
        </authorList>
    </citation>
    <scope>NUCLEOTIDE SEQUENCE [LARGE SCALE GENOMIC DNA]</scope>
    <source>
        <strain evidence="2 3">LCS9</strain>
    </source>
</reference>
<protein>
    <submittedName>
        <fullName evidence="2">TonB-dependent receptor</fullName>
    </submittedName>
</protein>
<dbReference type="AlphaFoldDB" id="A0A172TZR7"/>
<dbReference type="SUPFAM" id="SSF56935">
    <property type="entry name" value="Porins"/>
    <property type="match status" value="1"/>
</dbReference>
<dbReference type="EMBL" id="CP011390">
    <property type="protein sequence ID" value="ANE52273.1"/>
    <property type="molecule type" value="Genomic_DNA"/>
</dbReference>
<gene>
    <name evidence="2" type="ORF">SY85_19075</name>
</gene>
<evidence type="ECO:0000256" key="1">
    <source>
        <dbReference type="SAM" id="SignalP"/>
    </source>
</evidence>
<sequence length="750" mass="83821">MQMRLLLSSFIFFFCQTLLAQTTLTGIVKDAKQNAIPGASISLKETYDGATSDSTGRFSFKSTEKGEQVLVVTAIGYKPFEQKLLLQGSNQQVTITLKEDVTELKAVVISAGAFEASDRKKTTVLNPIDIVTTASANADVTGALKTLPGAQQVGESEGLFVRGGTAAETKTFIDGTLVNNFFYSSIPNVATRGRFNPFIFKGTVFSTGGYSALYGQALSSAVILESIDLPEQSSANLGVSVIGLSGGYQQLAKDKRSSWGVSYGYTNLWLAFKAIKQRQDFSQIPIYHTADANFRIKTSRTGMLKYYGYFSTNKLGFTEPSIDTLGFNDAFRLSNFNMYHNLSYKESLNNGWKIIVGTSFTNNKDDIEGYLQNGEDKKVVVEELERKNFALDSKSSFVNGRLVLEKKLQGLSMLRFGGEYNYSNEKPIITTYNGAAYKNSLVQNVSAAFAESDIYITNNMAAKIGTRAEYASVIDKINIAPRVSLAYKLGTNSQASVAYGIFYQNPENRYLPAITDLQFAKATHYIAQYQKIASDRTLRAEVFYKKYDNLIKTDYRNNREVAINSKGYGEASGFDFFWRDKKTFKQFDYWISYSYLDTKRDFINYPQAIQPSFAARHTGSLVVKKFVSKLKTQFNGSYTYASGRPYYNISYDNTTSKFSIMDQGRTIDYNSLSLSVNYLPNVFKQGGNKFTVLVFSINNVLNSKQVYGYKYSYNGYRKEAITPSSKMFVFIGAFISFGVDRTQDVINNNL</sequence>
<reference evidence="3" key="1">
    <citation type="submission" date="2015-01" db="EMBL/GenBank/DDBJ databases">
        <title>Flavisolibacter sp./LCS9/ whole genome sequencing.</title>
        <authorList>
            <person name="Kim M.K."/>
            <person name="Srinivasan S."/>
            <person name="Lee J.-J."/>
        </authorList>
    </citation>
    <scope>NUCLEOTIDE SEQUENCE [LARGE SCALE GENOMIC DNA]</scope>
    <source>
        <strain evidence="3">LCS9</strain>
    </source>
</reference>
<dbReference type="Pfam" id="PF13715">
    <property type="entry name" value="CarbopepD_reg_2"/>
    <property type="match status" value="1"/>
</dbReference>
<dbReference type="Gene3D" id="2.60.40.1120">
    <property type="entry name" value="Carboxypeptidase-like, regulatory domain"/>
    <property type="match status" value="1"/>
</dbReference>
<feature type="chain" id="PRO_5008001440" evidence="1">
    <location>
        <begin position="21"/>
        <end position="750"/>
    </location>
</feature>
<accession>A0A172TZR7</accession>
<dbReference type="KEGG" id="fla:SY85_19075"/>
<name>A0A172TZR7_9BACT</name>
<evidence type="ECO:0000313" key="3">
    <source>
        <dbReference type="Proteomes" id="UP000077177"/>
    </source>
</evidence>
<keyword evidence="3" id="KW-1185">Reference proteome</keyword>
<organism evidence="2 3">
    <name type="scientific">Flavisolibacter tropicus</name>
    <dbReference type="NCBI Taxonomy" id="1492898"/>
    <lineage>
        <taxon>Bacteria</taxon>
        <taxon>Pseudomonadati</taxon>
        <taxon>Bacteroidota</taxon>
        <taxon>Chitinophagia</taxon>
        <taxon>Chitinophagales</taxon>
        <taxon>Chitinophagaceae</taxon>
        <taxon>Flavisolibacter</taxon>
    </lineage>
</organism>
<keyword evidence="1" id="KW-0732">Signal</keyword>
<evidence type="ECO:0000313" key="2">
    <source>
        <dbReference type="EMBL" id="ANE52273.1"/>
    </source>
</evidence>
<dbReference type="STRING" id="1492898.SY85_19075"/>
<proteinExistence type="predicted"/>
<dbReference type="SUPFAM" id="SSF49464">
    <property type="entry name" value="Carboxypeptidase regulatory domain-like"/>
    <property type="match status" value="1"/>
</dbReference>
<dbReference type="PATRIC" id="fig|1492898.3.peg.4148"/>
<dbReference type="Proteomes" id="UP000077177">
    <property type="component" value="Chromosome"/>
</dbReference>
<keyword evidence="2" id="KW-0675">Receptor</keyword>
<dbReference type="InterPro" id="IPR008969">
    <property type="entry name" value="CarboxyPept-like_regulatory"/>
</dbReference>
<feature type="signal peptide" evidence="1">
    <location>
        <begin position="1"/>
        <end position="20"/>
    </location>
</feature>